<evidence type="ECO:0008006" key="3">
    <source>
        <dbReference type="Google" id="ProtNLM"/>
    </source>
</evidence>
<evidence type="ECO:0000313" key="1">
    <source>
        <dbReference type="EMBL" id="NJC33470.1"/>
    </source>
</evidence>
<dbReference type="EMBL" id="JAATJE010000001">
    <property type="protein sequence ID" value="NJC33470.1"/>
    <property type="molecule type" value="Genomic_DNA"/>
</dbReference>
<dbReference type="PANTHER" id="PTHR43544">
    <property type="entry name" value="SHORT-CHAIN DEHYDROGENASE/REDUCTASE"/>
    <property type="match status" value="1"/>
</dbReference>
<protein>
    <recommendedName>
        <fullName evidence="3">Short-chain dehydrogenase</fullName>
    </recommendedName>
</protein>
<dbReference type="PRINTS" id="PR00081">
    <property type="entry name" value="GDHRDH"/>
</dbReference>
<reference evidence="1 2" key="1">
    <citation type="submission" date="2020-03" db="EMBL/GenBank/DDBJ databases">
        <title>Genomic Encyclopedia of Type Strains, Phase IV (KMG-IV): sequencing the most valuable type-strain genomes for metagenomic binning, comparative biology and taxonomic classification.</title>
        <authorList>
            <person name="Goeker M."/>
        </authorList>
    </citation>
    <scope>NUCLEOTIDE SEQUENCE [LARGE SCALE GENOMIC DNA]</scope>
    <source>
        <strain evidence="1 2">DSM 27651</strain>
    </source>
</reference>
<gene>
    <name evidence="1" type="ORF">GGR88_000944</name>
</gene>
<accession>A0ABX0XL69</accession>
<dbReference type="InterPro" id="IPR002347">
    <property type="entry name" value="SDR_fam"/>
</dbReference>
<sequence>MEAFRVSGSAVVIGAGGGIGAALLDAIREEGAHDAVHGFARDTLDITVEDQVRAAAATVAAGPAPTLILIATGLLHDATHGPEKSLAEIDAAWMARNFAINTIGPALIIKHFLPLLPKGDRAVIAALSARVGSIGDNRLGGWHSYRAAKAALNMIIKGASIEAARQRPRAIIVGLHPGTVDTRLSEPFQGNVRPGTLFSPDRAAVQLLDVLEGLSVPDSGGIFAWDGSPVPA</sequence>
<dbReference type="SUPFAM" id="SSF51735">
    <property type="entry name" value="NAD(P)-binding Rossmann-fold domains"/>
    <property type="match status" value="1"/>
</dbReference>
<dbReference type="PANTHER" id="PTHR43544:SF12">
    <property type="entry name" value="NAD(P)-BINDING ROSSMANN-FOLD SUPERFAMILY PROTEIN"/>
    <property type="match status" value="1"/>
</dbReference>
<dbReference type="Pfam" id="PF00106">
    <property type="entry name" value="adh_short"/>
    <property type="match status" value="1"/>
</dbReference>
<dbReference type="InterPro" id="IPR051468">
    <property type="entry name" value="Fungal_SecMetab_SDRs"/>
</dbReference>
<dbReference type="InterPro" id="IPR036291">
    <property type="entry name" value="NAD(P)-bd_dom_sf"/>
</dbReference>
<proteinExistence type="predicted"/>
<organism evidence="1 2">
    <name type="scientific">Sphingomonas jejuensis</name>
    <dbReference type="NCBI Taxonomy" id="904715"/>
    <lineage>
        <taxon>Bacteria</taxon>
        <taxon>Pseudomonadati</taxon>
        <taxon>Pseudomonadota</taxon>
        <taxon>Alphaproteobacteria</taxon>
        <taxon>Sphingomonadales</taxon>
        <taxon>Sphingomonadaceae</taxon>
        <taxon>Sphingomonas</taxon>
    </lineage>
</organism>
<dbReference type="Gene3D" id="3.40.50.720">
    <property type="entry name" value="NAD(P)-binding Rossmann-like Domain"/>
    <property type="match status" value="1"/>
</dbReference>
<evidence type="ECO:0000313" key="2">
    <source>
        <dbReference type="Proteomes" id="UP000734218"/>
    </source>
</evidence>
<name>A0ABX0XL69_9SPHN</name>
<dbReference type="Proteomes" id="UP000734218">
    <property type="component" value="Unassembled WGS sequence"/>
</dbReference>
<dbReference type="RefSeq" id="WP_167953453.1">
    <property type="nucleotide sequence ID" value="NZ_JAATJE010000001.1"/>
</dbReference>
<keyword evidence="2" id="KW-1185">Reference proteome</keyword>
<comment type="caution">
    <text evidence="1">The sequence shown here is derived from an EMBL/GenBank/DDBJ whole genome shotgun (WGS) entry which is preliminary data.</text>
</comment>